<dbReference type="GO" id="GO:0009395">
    <property type="term" value="P:phospholipid catabolic process"/>
    <property type="evidence" value="ECO:0007669"/>
    <property type="project" value="TreeGrafter"/>
</dbReference>
<evidence type="ECO:0000313" key="7">
    <source>
        <dbReference type="Proteomes" id="UP000717515"/>
    </source>
</evidence>
<comment type="similarity">
    <text evidence="1">Belongs to the eukaryotic ribosomal protein eL31 family.</text>
</comment>
<dbReference type="AlphaFoldDB" id="A0A9P8D3A3"/>
<dbReference type="GO" id="GO:0006412">
    <property type="term" value="P:translation"/>
    <property type="evidence" value="ECO:0007669"/>
    <property type="project" value="InterPro"/>
</dbReference>
<dbReference type="InterPro" id="IPR007312">
    <property type="entry name" value="Phosphoesterase"/>
</dbReference>
<dbReference type="SMART" id="SM01380">
    <property type="entry name" value="Ribosomal_L31e"/>
    <property type="match status" value="1"/>
</dbReference>
<dbReference type="InterPro" id="IPR023621">
    <property type="entry name" value="Ribosomal_eL31_dom_sf"/>
</dbReference>
<dbReference type="Pfam" id="PF01198">
    <property type="entry name" value="Ribosomal_L31e"/>
    <property type="match status" value="1"/>
</dbReference>
<sequence>MLFRSIASLAFVVAAAAQATKGKAFDHIFIIFLENTNYALAASDANLQAFAPQGVTLTNYHAITHPSEPNYVATIGGDYFGMEDDDFHAIPSNYTTIVDLLEKKNLSWKAYQEDMPTACYKGFENEGLYFRKHNPFIIFDSIATNPARCSNIVPATQLQQDIAAGSLPNYSFYTPNMINDGHNTTVADASKWLRGFLPPLLANTTFINNTLVVLTFDETEDYKVPNRVWTILLGDVVANLKNTTDSTFYTHYSLLSTVESNWDLGNLGRQDANVTVSNVFDFAAKLTGYQNTNVTNAPGLNGTEPGFLSPKPSTGSKPAAAVSTGMAVLAALTGMAKESKGTKRSTIHDVVAREYTIHLHKHVHGRSFKKRAPHAIKAIKAFAQKTMGTSDVRVDPSLNKQIWSKGIKTVQHRIRVRLSRKRNDDEEAKEKLYTYVSYVPVTSFKGLETQVCDE</sequence>
<dbReference type="PANTHER" id="PTHR31956:SF8">
    <property type="entry name" value="ACID PHOSPHATASE PHOA (AFU_ORTHOLOGUE AFUA_1G03570)"/>
    <property type="match status" value="1"/>
</dbReference>
<dbReference type="CDD" id="cd00463">
    <property type="entry name" value="Ribosomal_L31e"/>
    <property type="match status" value="1"/>
</dbReference>
<feature type="chain" id="PRO_5040341598" description="Acid phosphatase" evidence="5">
    <location>
        <begin position="23"/>
        <end position="454"/>
    </location>
</feature>
<dbReference type="GO" id="GO:0003735">
    <property type="term" value="F:structural constituent of ribosome"/>
    <property type="evidence" value="ECO:0007669"/>
    <property type="project" value="InterPro"/>
</dbReference>
<gene>
    <name evidence="6" type="ORF">KVV02_000180</name>
</gene>
<dbReference type="InterPro" id="IPR000054">
    <property type="entry name" value="Ribosomal_eL31"/>
</dbReference>
<dbReference type="InterPro" id="IPR020052">
    <property type="entry name" value="Ribosomal_eL31_CS"/>
</dbReference>
<keyword evidence="4" id="KW-0687">Ribonucleoprotein</keyword>
<evidence type="ECO:0000256" key="5">
    <source>
        <dbReference type="SAM" id="SignalP"/>
    </source>
</evidence>
<name>A0A9P8D3A3_MORAP</name>
<dbReference type="GO" id="GO:1990904">
    <property type="term" value="C:ribonucleoprotein complex"/>
    <property type="evidence" value="ECO:0007669"/>
    <property type="project" value="UniProtKB-KW"/>
</dbReference>
<evidence type="ECO:0000256" key="3">
    <source>
        <dbReference type="ARBA" id="ARBA00022980"/>
    </source>
</evidence>
<dbReference type="FunFam" id="3.10.440.10:FF:000001">
    <property type="entry name" value="60S ribosomal protein L31"/>
    <property type="match status" value="1"/>
</dbReference>
<dbReference type="EMBL" id="JAIFTL010000001">
    <property type="protein sequence ID" value="KAG9327734.1"/>
    <property type="molecule type" value="Genomic_DNA"/>
</dbReference>
<dbReference type="InterPro" id="IPR017850">
    <property type="entry name" value="Alkaline_phosphatase_core_sf"/>
</dbReference>
<organism evidence="6 7">
    <name type="scientific">Mortierella alpina</name>
    <name type="common">Oleaginous fungus</name>
    <name type="synonym">Mortierella renispora</name>
    <dbReference type="NCBI Taxonomy" id="64518"/>
    <lineage>
        <taxon>Eukaryota</taxon>
        <taxon>Fungi</taxon>
        <taxon>Fungi incertae sedis</taxon>
        <taxon>Mucoromycota</taxon>
        <taxon>Mortierellomycotina</taxon>
        <taxon>Mortierellomycetes</taxon>
        <taxon>Mortierellales</taxon>
        <taxon>Mortierellaceae</taxon>
        <taxon>Mortierella</taxon>
    </lineage>
</organism>
<dbReference type="Gene3D" id="3.40.720.10">
    <property type="entry name" value="Alkaline Phosphatase, subunit A"/>
    <property type="match status" value="1"/>
</dbReference>
<dbReference type="GO" id="GO:0005840">
    <property type="term" value="C:ribosome"/>
    <property type="evidence" value="ECO:0007669"/>
    <property type="project" value="UniProtKB-KW"/>
</dbReference>
<evidence type="ECO:0000256" key="1">
    <source>
        <dbReference type="ARBA" id="ARBA00010808"/>
    </source>
</evidence>
<dbReference type="Proteomes" id="UP000717515">
    <property type="component" value="Unassembled WGS sequence"/>
</dbReference>
<reference evidence="6" key="1">
    <citation type="submission" date="2021-07" db="EMBL/GenBank/DDBJ databases">
        <title>Draft genome of Mortierella alpina, strain LL118, isolated from an aspen leaf litter sample.</title>
        <authorList>
            <person name="Yang S."/>
            <person name="Vinatzer B.A."/>
        </authorList>
    </citation>
    <scope>NUCLEOTIDE SEQUENCE</scope>
    <source>
        <strain evidence="6">LL118</strain>
    </source>
</reference>
<accession>A0A9P8D3A3</accession>
<dbReference type="PANTHER" id="PTHR31956">
    <property type="entry name" value="NON-SPECIFIC PHOSPHOLIPASE C4-RELATED"/>
    <property type="match status" value="1"/>
</dbReference>
<feature type="signal peptide" evidence="5">
    <location>
        <begin position="1"/>
        <end position="22"/>
    </location>
</feature>
<keyword evidence="3" id="KW-0689">Ribosomal protein</keyword>
<dbReference type="Gene3D" id="3.10.440.10">
    <property type="match status" value="1"/>
</dbReference>
<dbReference type="GO" id="GO:0016788">
    <property type="term" value="F:hydrolase activity, acting on ester bonds"/>
    <property type="evidence" value="ECO:0007669"/>
    <property type="project" value="InterPro"/>
</dbReference>
<dbReference type="SUPFAM" id="SSF54575">
    <property type="entry name" value="Ribosomal protein L31e"/>
    <property type="match status" value="1"/>
</dbReference>
<evidence type="ECO:0000313" key="6">
    <source>
        <dbReference type="EMBL" id="KAG9327734.1"/>
    </source>
</evidence>
<keyword evidence="5" id="KW-0732">Signal</keyword>
<keyword evidence="2" id="KW-0378">Hydrolase</keyword>
<dbReference type="PROSITE" id="PS01144">
    <property type="entry name" value="RIBOSOMAL_L31E"/>
    <property type="match status" value="1"/>
</dbReference>
<evidence type="ECO:0000256" key="2">
    <source>
        <dbReference type="ARBA" id="ARBA00022801"/>
    </source>
</evidence>
<protein>
    <recommendedName>
        <fullName evidence="8">Acid phosphatase</fullName>
    </recommendedName>
</protein>
<dbReference type="Pfam" id="PF04185">
    <property type="entry name" value="Phosphoesterase"/>
    <property type="match status" value="1"/>
</dbReference>
<evidence type="ECO:0008006" key="8">
    <source>
        <dbReference type="Google" id="ProtNLM"/>
    </source>
</evidence>
<evidence type="ECO:0000256" key="4">
    <source>
        <dbReference type="ARBA" id="ARBA00023274"/>
    </source>
</evidence>
<proteinExistence type="inferred from homology"/>
<comment type="caution">
    <text evidence="6">The sequence shown here is derived from an EMBL/GenBank/DDBJ whole genome shotgun (WGS) entry which is preliminary data.</text>
</comment>